<dbReference type="AlphaFoldDB" id="A0A517XM58"/>
<name>A0A517XM58_9BACT</name>
<dbReference type="RefSeq" id="WP_145233987.1">
    <property type="nucleotide sequence ID" value="NZ_CP036273.1"/>
</dbReference>
<dbReference type="OrthoDB" id="9554528at2"/>
<keyword evidence="2" id="KW-1185">Reference proteome</keyword>
<evidence type="ECO:0000313" key="2">
    <source>
        <dbReference type="Proteomes" id="UP000319576"/>
    </source>
</evidence>
<accession>A0A517XM58</accession>
<sequence>MTTPNKRPHGQLRHSQVVTTFGPGSLVDLPNQSAIVGGLEHWFQVTDEIHEPRLIEKLKRLLNLPSLKLFSPPPDNEDPTAPRTGLTVWQFPEWFISQNASRLDHGVNRGEGVFIPRPGTIDLFVRVSIASTLARA</sequence>
<dbReference type="KEGG" id="uli:ETAA1_04840"/>
<proteinExistence type="predicted"/>
<evidence type="ECO:0000313" key="1">
    <source>
        <dbReference type="EMBL" id="QDU18591.1"/>
    </source>
</evidence>
<reference evidence="1 2" key="1">
    <citation type="submission" date="2019-02" db="EMBL/GenBank/DDBJ databases">
        <title>Deep-cultivation of Planctomycetes and their phenomic and genomic characterization uncovers novel biology.</title>
        <authorList>
            <person name="Wiegand S."/>
            <person name="Jogler M."/>
            <person name="Boedeker C."/>
            <person name="Pinto D."/>
            <person name="Vollmers J."/>
            <person name="Rivas-Marin E."/>
            <person name="Kohn T."/>
            <person name="Peeters S.H."/>
            <person name="Heuer A."/>
            <person name="Rast P."/>
            <person name="Oberbeckmann S."/>
            <person name="Bunk B."/>
            <person name="Jeske O."/>
            <person name="Meyerdierks A."/>
            <person name="Storesund J.E."/>
            <person name="Kallscheuer N."/>
            <person name="Luecker S."/>
            <person name="Lage O.M."/>
            <person name="Pohl T."/>
            <person name="Merkel B.J."/>
            <person name="Hornburger P."/>
            <person name="Mueller R.-W."/>
            <person name="Bruemmer F."/>
            <person name="Labrenz M."/>
            <person name="Spormann A.M."/>
            <person name="Op den Camp H."/>
            <person name="Overmann J."/>
            <person name="Amann R."/>
            <person name="Jetten M.S.M."/>
            <person name="Mascher T."/>
            <person name="Medema M.H."/>
            <person name="Devos D.P."/>
            <person name="Kaster A.-K."/>
            <person name="Ovreas L."/>
            <person name="Rohde M."/>
            <person name="Galperin M.Y."/>
            <person name="Jogler C."/>
        </authorList>
    </citation>
    <scope>NUCLEOTIDE SEQUENCE [LARGE SCALE GENOMIC DNA]</scope>
    <source>
        <strain evidence="1 2">ETA_A1</strain>
    </source>
</reference>
<organism evidence="1 2">
    <name type="scientific">Urbifossiella limnaea</name>
    <dbReference type="NCBI Taxonomy" id="2528023"/>
    <lineage>
        <taxon>Bacteria</taxon>
        <taxon>Pseudomonadati</taxon>
        <taxon>Planctomycetota</taxon>
        <taxon>Planctomycetia</taxon>
        <taxon>Gemmatales</taxon>
        <taxon>Gemmataceae</taxon>
        <taxon>Urbifossiella</taxon>
    </lineage>
</organism>
<protein>
    <submittedName>
        <fullName evidence="1">Uncharacterized protein</fullName>
    </submittedName>
</protein>
<gene>
    <name evidence="1" type="ORF">ETAA1_04840</name>
</gene>
<dbReference type="EMBL" id="CP036273">
    <property type="protein sequence ID" value="QDU18591.1"/>
    <property type="molecule type" value="Genomic_DNA"/>
</dbReference>
<dbReference type="Proteomes" id="UP000319576">
    <property type="component" value="Chromosome"/>
</dbReference>